<feature type="non-terminal residue" evidence="2">
    <location>
        <position position="43"/>
    </location>
</feature>
<gene>
    <name evidence="2" type="ORF">Q605_AUC01044G0001</name>
</gene>
<sequence>MSEHSETGHLDQADGAAPRRSRRAIRQAERQAEREALLTGQQP</sequence>
<evidence type="ECO:0000313" key="2">
    <source>
        <dbReference type="EMBL" id="ETJ01848.1"/>
    </source>
</evidence>
<organism evidence="2 3">
    <name type="scientific">Actinomyces urogenitalis DORA_12</name>
    <dbReference type="NCBI Taxonomy" id="1403939"/>
    <lineage>
        <taxon>Bacteria</taxon>
        <taxon>Bacillati</taxon>
        <taxon>Actinomycetota</taxon>
        <taxon>Actinomycetes</taxon>
        <taxon>Actinomycetales</taxon>
        <taxon>Actinomycetaceae</taxon>
        <taxon>Actinomyces</taxon>
    </lineage>
</organism>
<accession>W1V768</accession>
<feature type="compositionally biased region" description="Basic and acidic residues" evidence="1">
    <location>
        <begin position="26"/>
        <end position="36"/>
    </location>
</feature>
<comment type="caution">
    <text evidence="2">The sequence shown here is derived from an EMBL/GenBank/DDBJ whole genome shotgun (WGS) entry which is preliminary data.</text>
</comment>
<dbReference type="Proteomes" id="UP000018852">
    <property type="component" value="Unassembled WGS sequence"/>
</dbReference>
<protein>
    <submittedName>
        <fullName evidence="2">Putative alginate regulatory protein AlgP</fullName>
    </submittedName>
</protein>
<evidence type="ECO:0000313" key="3">
    <source>
        <dbReference type="Proteomes" id="UP000018852"/>
    </source>
</evidence>
<dbReference type="EMBL" id="AZLV01001044">
    <property type="protein sequence ID" value="ETJ01848.1"/>
    <property type="molecule type" value="Genomic_DNA"/>
</dbReference>
<proteinExistence type="predicted"/>
<dbReference type="AlphaFoldDB" id="W1V768"/>
<evidence type="ECO:0000256" key="1">
    <source>
        <dbReference type="SAM" id="MobiDB-lite"/>
    </source>
</evidence>
<feature type="region of interest" description="Disordered" evidence="1">
    <location>
        <begin position="1"/>
        <end position="43"/>
    </location>
</feature>
<feature type="compositionally biased region" description="Basic and acidic residues" evidence="1">
    <location>
        <begin position="1"/>
        <end position="12"/>
    </location>
</feature>
<reference evidence="2 3" key="1">
    <citation type="submission" date="2013-12" db="EMBL/GenBank/DDBJ databases">
        <title>A Varibaculum cambriense genome reconstructed from a premature infant gut community with otherwise low bacterial novelty that shifts toward anaerobic metabolism during the third week of life.</title>
        <authorList>
            <person name="Brown C.T."/>
            <person name="Sharon I."/>
            <person name="Thomas B.C."/>
            <person name="Castelle C.J."/>
            <person name="Morowitz M.J."/>
            <person name="Banfield J.F."/>
        </authorList>
    </citation>
    <scope>NUCLEOTIDE SEQUENCE [LARGE SCALE GENOMIC DNA]</scope>
    <source>
        <strain evidence="3">DORA_12</strain>
    </source>
</reference>
<name>W1V768_9ACTO</name>